<feature type="transmembrane region" description="Helical" evidence="5">
    <location>
        <begin position="207"/>
        <end position="228"/>
    </location>
</feature>
<organism evidence="7 8">
    <name type="scientific">Carsonella ruddii</name>
    <dbReference type="NCBI Taxonomy" id="114186"/>
    <lineage>
        <taxon>Bacteria</taxon>
        <taxon>Pseudomonadati</taxon>
        <taxon>Pseudomonadota</taxon>
        <taxon>Gammaproteobacteria</taxon>
        <taxon>Oceanospirillales</taxon>
        <taxon>Halomonadaceae</taxon>
        <taxon>Zymobacter group</taxon>
        <taxon>Candidatus Carsonella</taxon>
    </lineage>
</organism>
<dbReference type="Proteomes" id="UP000510930">
    <property type="component" value="Chromosome"/>
</dbReference>
<dbReference type="RefSeq" id="WP_180806766.1">
    <property type="nucleotide sequence ID" value="NZ_CP041245.1"/>
</dbReference>
<evidence type="ECO:0000256" key="5">
    <source>
        <dbReference type="SAM" id="Phobius"/>
    </source>
</evidence>
<dbReference type="PANTHER" id="PTHR11811">
    <property type="entry name" value="6-PHOSPHOGLUCONATE DEHYDROGENASE"/>
    <property type="match status" value="1"/>
</dbReference>
<accession>A0AAE7KM97</accession>
<sequence length="431" mass="50799">MRNHLGIIGYGIMAKNIIINLIKNNINISIFNKEKILLNKKIFNIILVTNCLKKFISSLPLLKLIFLIIKTGFPIKLILFRLKKKLFKNDIVIDFGNSFYKETFLNNKIINKKYNFISSGISGGANGALYGLCCMMDCSIKLYEKIFNTIKKIFFLKNKRYSFCLSLGLSSSHYIKMIHNGIEYGILQLISEIYFLLKNIIKKKKYIINVLLNWNNSIIGSYLLKILLNILLKKKKKICDIVDQKGTGRNFVLNSIKNNINANSIFEALIIRIISKNIFLRKIFFYNEKKLIFINKSLFLELTKNMFLLFKLLCYSQGLNQLIKIKKKYNWKINLNNLIKSYFDSCIIDSKVLFMLINIKKNFFLTNFFLKYIKKFFCIKKVIFFIIKCNLSSFFLISCFNLLTLLIYKNYNIKLIQFERNYFGNHIIKYI</sequence>
<dbReference type="InterPro" id="IPR013328">
    <property type="entry name" value="6PGD_dom2"/>
</dbReference>
<dbReference type="InterPro" id="IPR006114">
    <property type="entry name" value="6PGDH_C"/>
</dbReference>
<dbReference type="GO" id="GO:0019521">
    <property type="term" value="P:D-gluconate metabolic process"/>
    <property type="evidence" value="ECO:0007669"/>
    <property type="project" value="UniProtKB-KW"/>
</dbReference>
<keyword evidence="4" id="KW-0311">Gluconate utilization</keyword>
<proteinExistence type="inferred from homology"/>
<dbReference type="GO" id="GO:0050661">
    <property type="term" value="F:NADP binding"/>
    <property type="evidence" value="ECO:0007669"/>
    <property type="project" value="InterPro"/>
</dbReference>
<dbReference type="SUPFAM" id="SSF51735">
    <property type="entry name" value="NAD(P)-binding Rossmann-fold domains"/>
    <property type="match status" value="1"/>
</dbReference>
<feature type="transmembrane region" description="Helical" evidence="5">
    <location>
        <begin position="382"/>
        <end position="408"/>
    </location>
</feature>
<dbReference type="SMART" id="SM01350">
    <property type="entry name" value="6PGD"/>
    <property type="match status" value="1"/>
</dbReference>
<keyword evidence="5" id="KW-0472">Membrane</keyword>
<comment type="pathway">
    <text evidence="1">Carbohydrate degradation; pentose phosphate pathway.</text>
</comment>
<evidence type="ECO:0000256" key="4">
    <source>
        <dbReference type="ARBA" id="ARBA00023064"/>
    </source>
</evidence>
<dbReference type="GO" id="GO:0004616">
    <property type="term" value="F:phosphogluconate dehydrogenase (decarboxylating) activity"/>
    <property type="evidence" value="ECO:0007669"/>
    <property type="project" value="InterPro"/>
</dbReference>
<evidence type="ECO:0000256" key="1">
    <source>
        <dbReference type="ARBA" id="ARBA00004959"/>
    </source>
</evidence>
<evidence type="ECO:0000313" key="8">
    <source>
        <dbReference type="Proteomes" id="UP000510930"/>
    </source>
</evidence>
<gene>
    <name evidence="7" type="ORF">FK493_00220</name>
</gene>
<feature type="domain" description="6-phosphogluconate dehydrogenase C-terminal" evidence="6">
    <location>
        <begin position="173"/>
        <end position="427"/>
    </location>
</feature>
<dbReference type="InterPro" id="IPR036291">
    <property type="entry name" value="NAD(P)-bd_dom_sf"/>
</dbReference>
<keyword evidence="5" id="KW-1133">Transmembrane helix</keyword>
<dbReference type="InterPro" id="IPR008927">
    <property type="entry name" value="6-PGluconate_DH-like_C_sf"/>
</dbReference>
<keyword evidence="3" id="KW-0560">Oxidoreductase</keyword>
<dbReference type="Gene3D" id="3.40.50.720">
    <property type="entry name" value="NAD(P)-binding Rossmann-like Domain"/>
    <property type="match status" value="1"/>
</dbReference>
<dbReference type="Pfam" id="PF03446">
    <property type="entry name" value="NAD_binding_2"/>
    <property type="match status" value="1"/>
</dbReference>
<dbReference type="EMBL" id="CP041245">
    <property type="protein sequence ID" value="QLK14014.1"/>
    <property type="molecule type" value="Genomic_DNA"/>
</dbReference>
<reference evidence="7 8" key="1">
    <citation type="submission" date="2019-06" db="EMBL/GenBank/DDBJ databases">
        <authorList>
            <person name="Petrone J.R."/>
            <person name="Munoz-Beristain A."/>
            <person name="Russell J.T."/>
            <person name="Rios-Glusberger P."/>
            <person name="Triplett E.W."/>
        </authorList>
    </citation>
    <scope>NUCLEOTIDE SEQUENCE [LARGE SCALE GENOMIC DNA]</scope>
    <source>
        <strain evidence="7">JRPAMB4</strain>
    </source>
</reference>
<dbReference type="Pfam" id="PF00393">
    <property type="entry name" value="6PGD"/>
    <property type="match status" value="1"/>
</dbReference>
<dbReference type="Gene3D" id="1.10.1040.10">
    <property type="entry name" value="N-(1-d-carboxylethyl)-l-norvaline Dehydrogenase, domain 2"/>
    <property type="match status" value="1"/>
</dbReference>
<evidence type="ECO:0000259" key="6">
    <source>
        <dbReference type="SMART" id="SM01350"/>
    </source>
</evidence>
<dbReference type="GO" id="GO:0006098">
    <property type="term" value="P:pentose-phosphate shunt"/>
    <property type="evidence" value="ECO:0007669"/>
    <property type="project" value="InterPro"/>
</dbReference>
<dbReference type="PRINTS" id="PR00076">
    <property type="entry name" value="6PGDHDRGNASE"/>
</dbReference>
<evidence type="ECO:0000256" key="2">
    <source>
        <dbReference type="ARBA" id="ARBA00008419"/>
    </source>
</evidence>
<dbReference type="InterPro" id="IPR006115">
    <property type="entry name" value="6PGDH_NADP-bd"/>
</dbReference>
<comment type="similarity">
    <text evidence="2">Belongs to the 6-phosphogluconate dehydrogenase family.</text>
</comment>
<dbReference type="InterPro" id="IPR006183">
    <property type="entry name" value="Pgluconate_DH"/>
</dbReference>
<dbReference type="AlphaFoldDB" id="A0AAE7KM97"/>
<keyword evidence="5" id="KW-0812">Transmembrane</keyword>
<dbReference type="SUPFAM" id="SSF48179">
    <property type="entry name" value="6-phosphogluconate dehydrogenase C-terminal domain-like"/>
    <property type="match status" value="1"/>
</dbReference>
<name>A0AAE7KM97_CARRU</name>
<evidence type="ECO:0000256" key="3">
    <source>
        <dbReference type="ARBA" id="ARBA00023002"/>
    </source>
</evidence>
<evidence type="ECO:0000313" key="7">
    <source>
        <dbReference type="EMBL" id="QLK14014.1"/>
    </source>
</evidence>
<protein>
    <recommendedName>
        <fullName evidence="6">6-phosphogluconate dehydrogenase C-terminal domain-containing protein</fullName>
    </recommendedName>
</protein>